<dbReference type="RefSeq" id="WP_312866171.1">
    <property type="nucleotide sequence ID" value="NZ_JAAAHS010000015.1"/>
</dbReference>
<dbReference type="GO" id="GO:0005886">
    <property type="term" value="C:plasma membrane"/>
    <property type="evidence" value="ECO:0007669"/>
    <property type="project" value="TreeGrafter"/>
</dbReference>
<sequence>MSPPGAAAASAAVAPVDERVPLRRLAPLAVQHVLAMAAAPVSTVFLIAAALRLSPADTAALLSTVLVLCGVGSLLQSLGVWKFGARLPFVMLPGGAAAAIFLQIAADHGPAVASGSVLLAAGLLLAVVPLYARIVRLFPPLVMGVTVLLIGISMIRVAAGLVT</sequence>
<evidence type="ECO:0000256" key="2">
    <source>
        <dbReference type="ARBA" id="ARBA00008821"/>
    </source>
</evidence>
<evidence type="ECO:0000256" key="3">
    <source>
        <dbReference type="ARBA" id="ARBA00022448"/>
    </source>
</evidence>
<comment type="similarity">
    <text evidence="2">Belongs to the nucleobase:cation symporter-2 (NCS2) (TC 2.A.40) family.</text>
</comment>
<evidence type="ECO:0000256" key="6">
    <source>
        <dbReference type="ARBA" id="ARBA00023136"/>
    </source>
</evidence>
<keyword evidence="6 7" id="KW-0472">Membrane</keyword>
<dbReference type="EMBL" id="JAAAHS010000015">
    <property type="protein sequence ID" value="NBE50551.1"/>
    <property type="molecule type" value="Genomic_DNA"/>
</dbReference>
<gene>
    <name evidence="8" type="ORF">GUY60_03745</name>
</gene>
<organism evidence="8 9">
    <name type="scientific">Streptomyces boluensis</name>
    <dbReference type="NCBI Taxonomy" id="1775135"/>
    <lineage>
        <taxon>Bacteria</taxon>
        <taxon>Bacillati</taxon>
        <taxon>Actinomycetota</taxon>
        <taxon>Actinomycetes</taxon>
        <taxon>Kitasatosporales</taxon>
        <taxon>Streptomycetaceae</taxon>
        <taxon>Streptomyces</taxon>
    </lineage>
</organism>
<comment type="caution">
    <text evidence="8">The sequence shown here is derived from an EMBL/GenBank/DDBJ whole genome shotgun (WGS) entry which is preliminary data.</text>
</comment>
<proteinExistence type="inferred from homology"/>
<dbReference type="PANTHER" id="PTHR42810:SF4">
    <property type="entry name" value="URIC ACID TRANSPORTER UACT"/>
    <property type="match status" value="1"/>
</dbReference>
<feature type="transmembrane region" description="Helical" evidence="7">
    <location>
        <begin position="141"/>
        <end position="162"/>
    </location>
</feature>
<protein>
    <submittedName>
        <fullName evidence="8">Permease</fullName>
    </submittedName>
</protein>
<keyword evidence="5 7" id="KW-1133">Transmembrane helix</keyword>
<evidence type="ECO:0000256" key="5">
    <source>
        <dbReference type="ARBA" id="ARBA00022989"/>
    </source>
</evidence>
<dbReference type="AlphaFoldDB" id="A0A964UL61"/>
<feature type="transmembrane region" description="Helical" evidence="7">
    <location>
        <begin position="59"/>
        <end position="80"/>
    </location>
</feature>
<dbReference type="Pfam" id="PF00860">
    <property type="entry name" value="Xan_ur_permease"/>
    <property type="match status" value="1"/>
</dbReference>
<feature type="transmembrane region" description="Helical" evidence="7">
    <location>
        <begin position="87"/>
        <end position="106"/>
    </location>
</feature>
<feature type="non-terminal residue" evidence="8">
    <location>
        <position position="163"/>
    </location>
</feature>
<keyword evidence="9" id="KW-1185">Reference proteome</keyword>
<dbReference type="InterPro" id="IPR006043">
    <property type="entry name" value="NCS2"/>
</dbReference>
<dbReference type="GO" id="GO:0042907">
    <property type="term" value="F:xanthine transmembrane transporter activity"/>
    <property type="evidence" value="ECO:0007669"/>
    <property type="project" value="TreeGrafter"/>
</dbReference>
<comment type="subcellular location">
    <subcellularLocation>
        <location evidence="1">Membrane</location>
        <topology evidence="1">Multi-pass membrane protein</topology>
    </subcellularLocation>
</comment>
<keyword evidence="3" id="KW-0813">Transport</keyword>
<evidence type="ECO:0000256" key="7">
    <source>
        <dbReference type="SAM" id="Phobius"/>
    </source>
</evidence>
<keyword evidence="4 7" id="KW-0812">Transmembrane</keyword>
<evidence type="ECO:0000256" key="1">
    <source>
        <dbReference type="ARBA" id="ARBA00004141"/>
    </source>
</evidence>
<dbReference type="PANTHER" id="PTHR42810">
    <property type="entry name" value="PURINE PERMEASE C1399.01C-RELATED"/>
    <property type="match status" value="1"/>
</dbReference>
<evidence type="ECO:0000256" key="4">
    <source>
        <dbReference type="ARBA" id="ARBA00022692"/>
    </source>
</evidence>
<reference evidence="8" key="1">
    <citation type="submission" date="2020-01" db="EMBL/GenBank/DDBJ databases">
        <title>Whole-genome analyses of novel actinobacteria.</title>
        <authorList>
            <person name="Sahin N."/>
        </authorList>
    </citation>
    <scope>NUCLEOTIDE SEQUENCE</scope>
    <source>
        <strain evidence="8">YC537</strain>
    </source>
</reference>
<feature type="transmembrane region" description="Helical" evidence="7">
    <location>
        <begin position="112"/>
        <end position="132"/>
    </location>
</feature>
<evidence type="ECO:0000313" key="9">
    <source>
        <dbReference type="Proteomes" id="UP000598297"/>
    </source>
</evidence>
<feature type="transmembrane region" description="Helical" evidence="7">
    <location>
        <begin position="33"/>
        <end position="53"/>
    </location>
</feature>
<evidence type="ECO:0000313" key="8">
    <source>
        <dbReference type="EMBL" id="NBE50551.1"/>
    </source>
</evidence>
<name>A0A964UL61_9ACTN</name>
<dbReference type="Proteomes" id="UP000598297">
    <property type="component" value="Unassembled WGS sequence"/>
</dbReference>
<accession>A0A964UL61</accession>